<dbReference type="SMART" id="SM00668">
    <property type="entry name" value="CTLH"/>
    <property type="match status" value="1"/>
</dbReference>
<evidence type="ECO:0000259" key="1">
    <source>
        <dbReference type="PROSITE" id="PS50897"/>
    </source>
</evidence>
<dbReference type="Proteomes" id="UP001149090">
    <property type="component" value="Unassembled WGS sequence"/>
</dbReference>
<gene>
    <name evidence="2" type="ORF">M0811_04517</name>
</gene>
<dbReference type="EMBL" id="JAPDFW010000044">
    <property type="protein sequence ID" value="KAJ5078794.1"/>
    <property type="molecule type" value="Genomic_DNA"/>
</dbReference>
<dbReference type="InterPro" id="IPR050618">
    <property type="entry name" value="Ubq-SigPath_Reg"/>
</dbReference>
<dbReference type="PROSITE" id="PS50897">
    <property type="entry name" value="CTLH"/>
    <property type="match status" value="1"/>
</dbReference>
<evidence type="ECO:0000313" key="3">
    <source>
        <dbReference type="Proteomes" id="UP001149090"/>
    </source>
</evidence>
<accession>A0A9Q0RHJ1</accession>
<dbReference type="OrthoDB" id="2415936at2759"/>
<dbReference type="InterPro" id="IPR024964">
    <property type="entry name" value="CTLH/CRA"/>
</dbReference>
<dbReference type="PANTHER" id="PTHR12864">
    <property type="entry name" value="RAN BINDING PROTEIN 9-RELATED"/>
    <property type="match status" value="1"/>
</dbReference>
<organism evidence="2 3">
    <name type="scientific">Anaeramoeba ignava</name>
    <name type="common">Anaerobic marine amoeba</name>
    <dbReference type="NCBI Taxonomy" id="1746090"/>
    <lineage>
        <taxon>Eukaryota</taxon>
        <taxon>Metamonada</taxon>
        <taxon>Anaeramoebidae</taxon>
        <taxon>Anaeramoeba</taxon>
    </lineage>
</organism>
<name>A0A9Q0RHJ1_ANAIG</name>
<comment type="caution">
    <text evidence="2">The sequence shown here is derived from an EMBL/GenBank/DDBJ whole genome shotgun (WGS) entry which is preliminary data.</text>
</comment>
<dbReference type="Pfam" id="PF10607">
    <property type="entry name" value="CTLH"/>
    <property type="match status" value="1"/>
</dbReference>
<proteinExistence type="predicted"/>
<sequence>MEEEQKSQLQFNTSLLDELVLHYLFPSGAKDSEFFHQFKKNMDRLFSIKQILINGEIQKVIKSLNEIDPNILDQNKDIYFLIKREEFIELIKKKEIESALNFAQKVLEPLALTAHPESYNKFKEVLLYLIYEDPNLPKWITKLKEQREELFSKIYISFLKSMNVEETTFSYLIRYLVAIHNLYTILSGKTSKYPEIETFIYGEKLPQDTNKLSLLSRPRIRELENSISRNNLRQFINALNLTVDEAKNALVMSENDMDKAFKTELLRIQLNHNLLIKLSFDYCQIRGLINNSNETEKSQQNQKEKKEFFEIIKSFRSEIFADSKLTVPIDVIINEIEENIPNFFKKRKNLKFRLALLCVINILEYGEFEKAWDYANEKKRKRN</sequence>
<dbReference type="InterPro" id="IPR006595">
    <property type="entry name" value="CTLH_C"/>
</dbReference>
<keyword evidence="3" id="KW-1185">Reference proteome</keyword>
<evidence type="ECO:0000313" key="2">
    <source>
        <dbReference type="EMBL" id="KAJ5078794.1"/>
    </source>
</evidence>
<dbReference type="AlphaFoldDB" id="A0A9Q0RHJ1"/>
<feature type="domain" description="CTLH" evidence="1">
    <location>
        <begin position="41"/>
        <end position="98"/>
    </location>
</feature>
<reference evidence="2" key="1">
    <citation type="submission" date="2022-10" db="EMBL/GenBank/DDBJ databases">
        <title>Novel sulphate-reducing endosymbionts in the free-living metamonad Anaeramoeba.</title>
        <authorList>
            <person name="Jerlstrom-Hultqvist J."/>
            <person name="Cepicka I."/>
            <person name="Gallot-Lavallee L."/>
            <person name="Salas-Leiva D."/>
            <person name="Curtis B.A."/>
            <person name="Zahonova K."/>
            <person name="Pipaliya S."/>
            <person name="Dacks J."/>
            <person name="Roger A.J."/>
        </authorList>
    </citation>
    <scope>NUCLEOTIDE SEQUENCE</scope>
    <source>
        <strain evidence="2">BMAN</strain>
    </source>
</reference>
<protein>
    <submittedName>
        <fullName evidence="2">Ran-binding protein in the microtubule-organising centre protein</fullName>
    </submittedName>
</protein>